<dbReference type="OrthoDB" id="1916775at2759"/>
<feature type="region of interest" description="Disordered" evidence="1">
    <location>
        <begin position="75"/>
        <end position="99"/>
    </location>
</feature>
<dbReference type="EnsemblPlants" id="AUR62002437-RA">
    <property type="protein sequence ID" value="AUR62002437-RA:cds"/>
    <property type="gene ID" value="AUR62002437"/>
</dbReference>
<dbReference type="Proteomes" id="UP000596660">
    <property type="component" value="Unplaced"/>
</dbReference>
<dbReference type="InterPro" id="IPR034590">
    <property type="entry name" value="POLYCHOME/GIG1"/>
</dbReference>
<protein>
    <submittedName>
        <fullName evidence="2">Uncharacterized protein</fullName>
    </submittedName>
</protein>
<name>A0A803KTS9_CHEQI</name>
<keyword evidence="3" id="KW-1185">Reference proteome</keyword>
<dbReference type="PANTHER" id="PTHR35119">
    <property type="entry name" value="PROTEIN POLYCHOME"/>
    <property type="match status" value="1"/>
</dbReference>
<dbReference type="Gramene" id="AUR62002437-RA">
    <property type="protein sequence ID" value="AUR62002437-RA:cds"/>
    <property type="gene ID" value="AUR62002437"/>
</dbReference>
<evidence type="ECO:0000313" key="3">
    <source>
        <dbReference type="Proteomes" id="UP000596660"/>
    </source>
</evidence>
<feature type="compositionally biased region" description="Polar residues" evidence="1">
    <location>
        <begin position="129"/>
        <end position="154"/>
    </location>
</feature>
<feature type="region of interest" description="Disordered" evidence="1">
    <location>
        <begin position="123"/>
        <end position="171"/>
    </location>
</feature>
<reference evidence="2" key="2">
    <citation type="submission" date="2021-03" db="UniProtKB">
        <authorList>
            <consortium name="EnsemblPlants"/>
        </authorList>
    </citation>
    <scope>IDENTIFICATION</scope>
</reference>
<dbReference type="GeneID" id="110717745"/>
<reference evidence="2" key="1">
    <citation type="journal article" date="2017" name="Nature">
        <title>The genome of Chenopodium quinoa.</title>
        <authorList>
            <person name="Jarvis D.E."/>
            <person name="Ho Y.S."/>
            <person name="Lightfoot D.J."/>
            <person name="Schmoeckel S.M."/>
            <person name="Li B."/>
            <person name="Borm T.J.A."/>
            <person name="Ohyanagi H."/>
            <person name="Mineta K."/>
            <person name="Michell C.T."/>
            <person name="Saber N."/>
            <person name="Kharbatia N.M."/>
            <person name="Rupper R.R."/>
            <person name="Sharp A.R."/>
            <person name="Dally N."/>
            <person name="Boughton B.A."/>
            <person name="Woo Y.H."/>
            <person name="Gao G."/>
            <person name="Schijlen E.G.W.M."/>
            <person name="Guo X."/>
            <person name="Momin A.A."/>
            <person name="Negrao S."/>
            <person name="Al-Babili S."/>
            <person name="Gehring C."/>
            <person name="Roessner U."/>
            <person name="Jung C."/>
            <person name="Murphy K."/>
            <person name="Arold S.T."/>
            <person name="Gojobori T."/>
            <person name="van der Linden C.G."/>
            <person name="van Loo E.N."/>
            <person name="Jellen E.N."/>
            <person name="Maughan P.J."/>
            <person name="Tester M."/>
        </authorList>
    </citation>
    <scope>NUCLEOTIDE SEQUENCE [LARGE SCALE GENOMIC DNA]</scope>
    <source>
        <strain evidence="2">cv. PI 614886</strain>
    </source>
</reference>
<organism evidence="2 3">
    <name type="scientific">Chenopodium quinoa</name>
    <name type="common">Quinoa</name>
    <dbReference type="NCBI Taxonomy" id="63459"/>
    <lineage>
        <taxon>Eukaryota</taxon>
        <taxon>Viridiplantae</taxon>
        <taxon>Streptophyta</taxon>
        <taxon>Embryophyta</taxon>
        <taxon>Tracheophyta</taxon>
        <taxon>Spermatophyta</taxon>
        <taxon>Magnoliopsida</taxon>
        <taxon>eudicotyledons</taxon>
        <taxon>Gunneridae</taxon>
        <taxon>Pentapetalae</taxon>
        <taxon>Caryophyllales</taxon>
        <taxon>Chenopodiaceae</taxon>
        <taxon>Chenopodioideae</taxon>
        <taxon>Atripliceae</taxon>
        <taxon>Chenopodium</taxon>
    </lineage>
</organism>
<sequence>MHPSRDRLPRPVDISSLLQNAERQVDLVVDEPGLRWMGLSTQNASTGQSSGDNIKSNKQRAGLQRIRHRRRYMNRSLVGKENQRPRSVKKGHGSSILPSWYPRVPLRDITAIVRAIERKRAELRDHQTLETPQQEAEASTSNSQPDEKNISTPNPEACKVRDRNADHKGKETADIFTPRKRLLGSIDKVRHIWLEDQRKLEKTPAAKKAERQKMVRVLMSMR</sequence>
<accession>A0A803KTS9</accession>
<gene>
    <name evidence="2" type="primary">LOC110717745</name>
</gene>
<evidence type="ECO:0000256" key="1">
    <source>
        <dbReference type="SAM" id="MobiDB-lite"/>
    </source>
</evidence>
<dbReference type="KEGG" id="cqi:110717745"/>
<feature type="region of interest" description="Disordered" evidence="1">
    <location>
        <begin position="41"/>
        <end position="63"/>
    </location>
</feature>
<feature type="compositionally biased region" description="Basic and acidic residues" evidence="1">
    <location>
        <begin position="158"/>
        <end position="171"/>
    </location>
</feature>
<evidence type="ECO:0000313" key="2">
    <source>
        <dbReference type="EnsemblPlants" id="AUR62002437-RA:cds"/>
    </source>
</evidence>
<feature type="compositionally biased region" description="Polar residues" evidence="1">
    <location>
        <begin position="41"/>
        <end position="56"/>
    </location>
</feature>
<dbReference type="SMR" id="A0A803KTS9"/>
<dbReference type="GO" id="GO:0051783">
    <property type="term" value="P:regulation of nuclear division"/>
    <property type="evidence" value="ECO:0007669"/>
    <property type="project" value="InterPro"/>
</dbReference>
<proteinExistence type="predicted"/>
<dbReference type="RefSeq" id="XP_021752199.1">
    <property type="nucleotide sequence ID" value="XM_021896507.1"/>
</dbReference>
<dbReference type="RefSeq" id="XP_021752198.1">
    <property type="nucleotide sequence ID" value="XM_021896506.1"/>
</dbReference>
<dbReference type="PANTHER" id="PTHR35119:SF1">
    <property type="entry name" value="PROTEIN POLYCHOME"/>
    <property type="match status" value="1"/>
</dbReference>
<dbReference type="GO" id="GO:0005634">
    <property type="term" value="C:nucleus"/>
    <property type="evidence" value="ECO:0007669"/>
    <property type="project" value="InterPro"/>
</dbReference>
<dbReference type="AlphaFoldDB" id="A0A803KTS9"/>